<sequence length="492" mass="51765">MLSGIDLAIPRGHIVGLLGENGAGKSTLMNILAGALAPSSGQILFDGAPVELGSVAAGRALGIRFVHQELSTAASLSVAENVFLGGYLAERGFVNRRRLNAGAREVLARVGLGHVDPRVPLGRLRSGEQQLVELGKAIAEEPRLLILDEPTSSLTPAESDRLFTLAHELAGRGVGIILITHRLEEALAHCDRVVVLRDGQLIVDRPARGLGKADLIVHMVGRPAIFTHEPPAAPPTGERLRVAGLCDGETLAGIDMSARGGEVVGLFGLVGAGRTEFLETLYGFRRARGGAVWIDGAPMPLGKVTEAARRGLFMLPEGRKTRGILPTHSVRGNISISCLAGITRAGLVDRQAERRLTDRMAGALNIRMAGIGQPITALSGGNQQKALFARALLAKPKVLLLDEPTHGVDVGAKAEIHGIIRDLAADGTAIVVASSELPEILAIADRCLVFAGGRVVAELGRDEMSEAAILRHAFALRADARQPDPPEVPAHV</sequence>
<keyword evidence="2" id="KW-1003">Cell membrane</keyword>
<keyword evidence="1" id="KW-0813">Transport</keyword>
<dbReference type="SUPFAM" id="SSF52540">
    <property type="entry name" value="P-loop containing nucleoside triphosphate hydrolases"/>
    <property type="match status" value="2"/>
</dbReference>
<dbReference type="InterPro" id="IPR003593">
    <property type="entry name" value="AAA+_ATPase"/>
</dbReference>
<keyword evidence="3" id="KW-0762">Sugar transport</keyword>
<evidence type="ECO:0000256" key="1">
    <source>
        <dbReference type="ARBA" id="ARBA00022448"/>
    </source>
</evidence>
<evidence type="ECO:0000256" key="5">
    <source>
        <dbReference type="ARBA" id="ARBA00022741"/>
    </source>
</evidence>
<dbReference type="PROSITE" id="PS50893">
    <property type="entry name" value="ABC_TRANSPORTER_2"/>
    <property type="match status" value="2"/>
</dbReference>
<dbReference type="OrthoDB" id="9805029at2"/>
<dbReference type="PANTHER" id="PTHR43790">
    <property type="entry name" value="CARBOHYDRATE TRANSPORT ATP-BINDING PROTEIN MG119-RELATED"/>
    <property type="match status" value="1"/>
</dbReference>
<organism evidence="10 11">
    <name type="scientific">Amaricoccus solimangrovi</name>
    <dbReference type="NCBI Taxonomy" id="2589815"/>
    <lineage>
        <taxon>Bacteria</taxon>
        <taxon>Pseudomonadati</taxon>
        <taxon>Pseudomonadota</taxon>
        <taxon>Alphaproteobacteria</taxon>
        <taxon>Rhodobacterales</taxon>
        <taxon>Paracoccaceae</taxon>
        <taxon>Amaricoccus</taxon>
    </lineage>
</organism>
<keyword evidence="6 10" id="KW-0067">ATP-binding</keyword>
<keyword evidence="5" id="KW-0547">Nucleotide-binding</keyword>
<feature type="domain" description="ABC transporter" evidence="9">
    <location>
        <begin position="235"/>
        <end position="477"/>
    </location>
</feature>
<evidence type="ECO:0000313" key="11">
    <source>
        <dbReference type="Proteomes" id="UP000319255"/>
    </source>
</evidence>
<reference evidence="10 11" key="1">
    <citation type="submission" date="2019-06" db="EMBL/GenBank/DDBJ databases">
        <title>A novel bacterium of genus Amaricoccus, isolated from marine sediment.</title>
        <authorList>
            <person name="Huang H."/>
            <person name="Mo K."/>
            <person name="Hu Y."/>
        </authorList>
    </citation>
    <scope>NUCLEOTIDE SEQUENCE [LARGE SCALE GENOMIC DNA]</scope>
    <source>
        <strain evidence="10 11">HB172011</strain>
    </source>
</reference>
<dbReference type="Gene3D" id="3.40.50.300">
    <property type="entry name" value="P-loop containing nucleotide triphosphate hydrolases"/>
    <property type="match status" value="2"/>
</dbReference>
<dbReference type="GO" id="GO:0005524">
    <property type="term" value="F:ATP binding"/>
    <property type="evidence" value="ECO:0007669"/>
    <property type="project" value="UniProtKB-KW"/>
</dbReference>
<proteinExistence type="predicted"/>
<evidence type="ECO:0000313" key="10">
    <source>
        <dbReference type="EMBL" id="TPE51069.1"/>
    </source>
</evidence>
<evidence type="ECO:0000259" key="9">
    <source>
        <dbReference type="PROSITE" id="PS50893"/>
    </source>
</evidence>
<dbReference type="CDD" id="cd03215">
    <property type="entry name" value="ABC_Carb_Monos_II"/>
    <property type="match status" value="1"/>
</dbReference>
<dbReference type="InterPro" id="IPR027417">
    <property type="entry name" value="P-loop_NTPase"/>
</dbReference>
<dbReference type="InterPro" id="IPR003439">
    <property type="entry name" value="ABC_transporter-like_ATP-bd"/>
</dbReference>
<dbReference type="SMART" id="SM00382">
    <property type="entry name" value="AAA"/>
    <property type="match status" value="2"/>
</dbReference>
<comment type="caution">
    <text evidence="10">The sequence shown here is derived from an EMBL/GenBank/DDBJ whole genome shotgun (WGS) entry which is preliminary data.</text>
</comment>
<name>A0A501WNQ0_9RHOB</name>
<keyword evidence="8" id="KW-0472">Membrane</keyword>
<dbReference type="EMBL" id="VFRP01000008">
    <property type="protein sequence ID" value="TPE51069.1"/>
    <property type="molecule type" value="Genomic_DNA"/>
</dbReference>
<dbReference type="PROSITE" id="PS00211">
    <property type="entry name" value="ABC_TRANSPORTER_1"/>
    <property type="match status" value="1"/>
</dbReference>
<feature type="domain" description="ABC transporter" evidence="9">
    <location>
        <begin position="1"/>
        <end position="223"/>
    </location>
</feature>
<evidence type="ECO:0000256" key="8">
    <source>
        <dbReference type="ARBA" id="ARBA00023136"/>
    </source>
</evidence>
<keyword evidence="7" id="KW-1278">Translocase</keyword>
<dbReference type="AlphaFoldDB" id="A0A501WNQ0"/>
<keyword evidence="11" id="KW-1185">Reference proteome</keyword>
<dbReference type="CDD" id="cd03216">
    <property type="entry name" value="ABC_Carb_Monos_I"/>
    <property type="match status" value="1"/>
</dbReference>
<evidence type="ECO:0000256" key="2">
    <source>
        <dbReference type="ARBA" id="ARBA00022475"/>
    </source>
</evidence>
<evidence type="ECO:0000256" key="4">
    <source>
        <dbReference type="ARBA" id="ARBA00022737"/>
    </source>
</evidence>
<evidence type="ECO:0000256" key="7">
    <source>
        <dbReference type="ARBA" id="ARBA00022967"/>
    </source>
</evidence>
<dbReference type="InterPro" id="IPR050107">
    <property type="entry name" value="ABC_carbohydrate_import_ATPase"/>
</dbReference>
<protein>
    <submittedName>
        <fullName evidence="10">Sugar ABC transporter ATP-binding protein</fullName>
    </submittedName>
</protein>
<dbReference type="GO" id="GO:0016887">
    <property type="term" value="F:ATP hydrolysis activity"/>
    <property type="evidence" value="ECO:0007669"/>
    <property type="project" value="InterPro"/>
</dbReference>
<evidence type="ECO:0000256" key="6">
    <source>
        <dbReference type="ARBA" id="ARBA00022840"/>
    </source>
</evidence>
<keyword evidence="4" id="KW-0677">Repeat</keyword>
<dbReference type="PANTHER" id="PTHR43790:SF3">
    <property type="entry name" value="D-ALLOSE IMPORT ATP-BINDING PROTEIN ALSA-RELATED"/>
    <property type="match status" value="1"/>
</dbReference>
<evidence type="ECO:0000256" key="3">
    <source>
        <dbReference type="ARBA" id="ARBA00022597"/>
    </source>
</evidence>
<dbReference type="InterPro" id="IPR017871">
    <property type="entry name" value="ABC_transporter-like_CS"/>
</dbReference>
<accession>A0A501WNQ0</accession>
<dbReference type="Pfam" id="PF00005">
    <property type="entry name" value="ABC_tran"/>
    <property type="match status" value="2"/>
</dbReference>
<gene>
    <name evidence="10" type="ORF">FJM51_10200</name>
</gene>
<dbReference type="Proteomes" id="UP000319255">
    <property type="component" value="Unassembled WGS sequence"/>
</dbReference>